<dbReference type="GO" id="GO:0004341">
    <property type="term" value="F:gluconolactonase activity"/>
    <property type="evidence" value="ECO:0007669"/>
    <property type="project" value="UniProtKB-EC"/>
</dbReference>
<sequence>MYHGILNTRSNQTLALACLATLLCLGVPQRAIGQAVSEQQATAASEPLTNLQAFGKVEQIASGFQFVEGPTWSRDGSLYFTDIPAESIMRLTSAGNVELFLKPSGFANGLLFAGEQRLLACQMDGQLVAIDIHSKQVKPLATEYQGERFNACNDLALDQVGGIYFTDPRYRAPEPWPQGKEAFYYRDAAGKITRLGDDLQAPNGIGLSPDGKTLYVIPSMASEMMSYEVLSPGKLGNAHVFCRLKQLEDQTNGGGDGMAVDSQGNIYITSAAGVQVFGPHGDAIGIIECPEHPANCAFGGPDRKTLFITARTGLYQCQCPVTGN</sequence>
<name>A0A518G6Z9_9BACT</name>
<dbReference type="EC" id="3.1.1.17" evidence="5"/>
<keyword evidence="3" id="KW-0862">Zinc</keyword>
<dbReference type="KEGG" id="ahel:Q31a_26730"/>
<evidence type="ECO:0000259" key="4">
    <source>
        <dbReference type="Pfam" id="PF08450"/>
    </source>
</evidence>
<dbReference type="AlphaFoldDB" id="A0A518G6Z9"/>
<dbReference type="InterPro" id="IPR013658">
    <property type="entry name" value="SGL"/>
</dbReference>
<keyword evidence="6" id="KW-1185">Reference proteome</keyword>
<keyword evidence="3" id="KW-0479">Metal-binding</keyword>
<evidence type="ECO:0000313" key="6">
    <source>
        <dbReference type="Proteomes" id="UP000318017"/>
    </source>
</evidence>
<dbReference type="Pfam" id="PF08450">
    <property type="entry name" value="SGL"/>
    <property type="match status" value="1"/>
</dbReference>
<dbReference type="PANTHER" id="PTHR47572:SF4">
    <property type="entry name" value="LACTONASE DRP35"/>
    <property type="match status" value="1"/>
</dbReference>
<dbReference type="SUPFAM" id="SSF63829">
    <property type="entry name" value="Calcium-dependent phosphotriesterase"/>
    <property type="match status" value="1"/>
</dbReference>
<feature type="active site" description="Proton donor/acceptor" evidence="2">
    <location>
        <position position="256"/>
    </location>
</feature>
<reference evidence="5 6" key="1">
    <citation type="submission" date="2019-02" db="EMBL/GenBank/DDBJ databases">
        <title>Deep-cultivation of Planctomycetes and their phenomic and genomic characterization uncovers novel biology.</title>
        <authorList>
            <person name="Wiegand S."/>
            <person name="Jogler M."/>
            <person name="Boedeker C."/>
            <person name="Pinto D."/>
            <person name="Vollmers J."/>
            <person name="Rivas-Marin E."/>
            <person name="Kohn T."/>
            <person name="Peeters S.H."/>
            <person name="Heuer A."/>
            <person name="Rast P."/>
            <person name="Oberbeckmann S."/>
            <person name="Bunk B."/>
            <person name="Jeske O."/>
            <person name="Meyerdierks A."/>
            <person name="Storesund J.E."/>
            <person name="Kallscheuer N."/>
            <person name="Luecker S."/>
            <person name="Lage O.M."/>
            <person name="Pohl T."/>
            <person name="Merkel B.J."/>
            <person name="Hornburger P."/>
            <person name="Mueller R.-W."/>
            <person name="Bruemmer F."/>
            <person name="Labrenz M."/>
            <person name="Spormann A.M."/>
            <person name="Op den Camp H."/>
            <person name="Overmann J."/>
            <person name="Amann R."/>
            <person name="Jetten M.S.M."/>
            <person name="Mascher T."/>
            <person name="Medema M.H."/>
            <person name="Devos D.P."/>
            <person name="Kaster A.-K."/>
            <person name="Ovreas L."/>
            <person name="Rohde M."/>
            <person name="Galperin M.Y."/>
            <person name="Jogler C."/>
        </authorList>
    </citation>
    <scope>NUCLEOTIDE SEQUENCE [LARGE SCALE GENOMIC DNA]</scope>
    <source>
        <strain evidence="5 6">Q31a</strain>
    </source>
</reference>
<dbReference type="Gene3D" id="2.120.10.30">
    <property type="entry name" value="TolB, C-terminal domain"/>
    <property type="match status" value="1"/>
</dbReference>
<evidence type="ECO:0000256" key="2">
    <source>
        <dbReference type="PIRSR" id="PIRSR605511-1"/>
    </source>
</evidence>
<feature type="domain" description="SMP-30/Gluconolactonase/LRE-like region" evidence="4">
    <location>
        <begin position="68"/>
        <end position="310"/>
    </location>
</feature>
<dbReference type="PRINTS" id="PR01790">
    <property type="entry name" value="SMP30FAMILY"/>
</dbReference>
<protein>
    <submittedName>
        <fullName evidence="5">Gluconolactonase</fullName>
        <ecNumber evidence="5">3.1.1.17</ecNumber>
    </submittedName>
</protein>
<dbReference type="RefSeq" id="WP_197356772.1">
    <property type="nucleotide sequence ID" value="NZ_CP036298.1"/>
</dbReference>
<feature type="binding site" evidence="3">
    <location>
        <position position="256"/>
    </location>
    <ligand>
        <name>a divalent metal cation</name>
        <dbReference type="ChEBI" id="CHEBI:60240"/>
    </ligand>
</feature>
<evidence type="ECO:0000256" key="3">
    <source>
        <dbReference type="PIRSR" id="PIRSR605511-2"/>
    </source>
</evidence>
<evidence type="ECO:0000256" key="1">
    <source>
        <dbReference type="ARBA" id="ARBA00022801"/>
    </source>
</evidence>
<organism evidence="5 6">
    <name type="scientific">Aureliella helgolandensis</name>
    <dbReference type="NCBI Taxonomy" id="2527968"/>
    <lineage>
        <taxon>Bacteria</taxon>
        <taxon>Pseudomonadati</taxon>
        <taxon>Planctomycetota</taxon>
        <taxon>Planctomycetia</taxon>
        <taxon>Pirellulales</taxon>
        <taxon>Pirellulaceae</taxon>
        <taxon>Aureliella</taxon>
    </lineage>
</organism>
<dbReference type="Proteomes" id="UP000318017">
    <property type="component" value="Chromosome"/>
</dbReference>
<feature type="binding site" evidence="3">
    <location>
        <position position="153"/>
    </location>
    <ligand>
        <name>substrate</name>
    </ligand>
</feature>
<evidence type="ECO:0000313" key="5">
    <source>
        <dbReference type="EMBL" id="QDV24356.1"/>
    </source>
</evidence>
<dbReference type="InterPro" id="IPR011042">
    <property type="entry name" value="6-blade_b-propeller_TolB-like"/>
</dbReference>
<dbReference type="InterPro" id="IPR051262">
    <property type="entry name" value="SMP-30/CGR1_Lactonase"/>
</dbReference>
<dbReference type="GO" id="GO:0046872">
    <property type="term" value="F:metal ion binding"/>
    <property type="evidence" value="ECO:0007669"/>
    <property type="project" value="UniProtKB-KW"/>
</dbReference>
<feature type="binding site" evidence="3">
    <location>
        <position position="68"/>
    </location>
    <ligand>
        <name>a divalent metal cation</name>
        <dbReference type="ChEBI" id="CHEBI:60240"/>
    </ligand>
</feature>
<proteinExistence type="predicted"/>
<comment type="cofactor">
    <cofactor evidence="3">
        <name>Zn(2+)</name>
        <dbReference type="ChEBI" id="CHEBI:29105"/>
    </cofactor>
    <text evidence="3">Binds 1 divalent metal cation per subunit.</text>
</comment>
<gene>
    <name evidence="5" type="primary">gnl_1</name>
    <name evidence="5" type="ORF">Q31a_26730</name>
</gene>
<dbReference type="PANTHER" id="PTHR47572">
    <property type="entry name" value="LIPOPROTEIN-RELATED"/>
    <property type="match status" value="1"/>
</dbReference>
<dbReference type="InterPro" id="IPR005511">
    <property type="entry name" value="SMP-30"/>
</dbReference>
<dbReference type="EMBL" id="CP036298">
    <property type="protein sequence ID" value="QDV24356.1"/>
    <property type="molecule type" value="Genomic_DNA"/>
</dbReference>
<keyword evidence="1 5" id="KW-0378">Hydrolase</keyword>
<feature type="binding site" evidence="3">
    <location>
        <position position="203"/>
    </location>
    <ligand>
        <name>a divalent metal cation</name>
        <dbReference type="ChEBI" id="CHEBI:60240"/>
    </ligand>
</feature>
<accession>A0A518G6Z9</accession>